<feature type="region of interest" description="Disordered" evidence="1">
    <location>
        <begin position="72"/>
        <end position="94"/>
    </location>
</feature>
<sequence>MDGTWCSGSGGEVPNAFPSAIESLSSRGRVGKTFTVPLTPLERVYDGCVGGFLAETSRIHLRITSDGSLRGEVRRKPQQEADARSITHGKKRKRRVIADHPDGVVFAHVVGNAQVVPVEEAVVSSSSTAACDGTSAAEYCCAFEITKRLNHVDRHTLTCHLHVPVAPNAPAVGTWRFFGVPQDRHQLDLSSSASTASTSDAGSVTGERIAEEASAPEQKVFQLQPVQWHQRLQEAEEAEREAAMTQSRPPSLLYPLRPGKYDFKGFTTYDTPSVAAAVVPRQRNGRRGRPRPVLTTVKDECLVTLRLLADGTLRGTSREVVQPQVCPLKGRWQANRVAYVLEYHVREAVGHFRYSGAVVIDEGDTGASPGKRTKATSKANASGERRETLSGKWHNVDDGHAEGYEGGRGEFELELVRVDYTPIAIKTEKLEISPVNGGSPGLPQEQLRTTPDAGNSAANAIEIGDDDDAIQVLTSGEFELSGCATDAEGYEYAFDLQLQLRPGGKVLGKCKERIFHQVSPVFGRWEPTRIKYGQQYVVKHEVGMYTYTAEMSSDGAVVRGSWVNAEEVSTPAPSEHGTFALILVNATRQWSTFSHVHYPPRFRRAVRTTLMASARTNKLPVALWTHIFAFCSETWFTPPL</sequence>
<comment type="caution">
    <text evidence="2">The sequence shown here is derived from an EMBL/GenBank/DDBJ whole genome shotgun (WGS) entry which is preliminary data.</text>
</comment>
<feature type="compositionally biased region" description="Basic and acidic residues" evidence="1">
    <location>
        <begin position="72"/>
        <end position="85"/>
    </location>
</feature>
<name>A0A8T1W3K6_9STRA</name>
<dbReference type="Proteomes" id="UP000694044">
    <property type="component" value="Unassembled WGS sequence"/>
</dbReference>
<reference evidence="2" key="1">
    <citation type="submission" date="2021-02" db="EMBL/GenBank/DDBJ databases">
        <authorList>
            <person name="Palmer J.M."/>
        </authorList>
    </citation>
    <scope>NUCLEOTIDE SEQUENCE</scope>
    <source>
        <strain evidence="2">SCRP734</strain>
    </source>
</reference>
<accession>A0A8T1W3K6</accession>
<organism evidence="2 3">
    <name type="scientific">Phytophthora pseudosyringae</name>
    <dbReference type="NCBI Taxonomy" id="221518"/>
    <lineage>
        <taxon>Eukaryota</taxon>
        <taxon>Sar</taxon>
        <taxon>Stramenopiles</taxon>
        <taxon>Oomycota</taxon>
        <taxon>Peronosporomycetes</taxon>
        <taxon>Peronosporales</taxon>
        <taxon>Peronosporaceae</taxon>
        <taxon>Phytophthora</taxon>
    </lineage>
</organism>
<proteinExistence type="predicted"/>
<dbReference type="OrthoDB" id="126177at2759"/>
<dbReference type="EMBL" id="JAGDFM010000097">
    <property type="protein sequence ID" value="KAG7386604.1"/>
    <property type="molecule type" value="Genomic_DNA"/>
</dbReference>
<dbReference type="AlphaFoldDB" id="A0A8T1W3K6"/>
<keyword evidence="3" id="KW-1185">Reference proteome</keyword>
<evidence type="ECO:0000313" key="2">
    <source>
        <dbReference type="EMBL" id="KAG7386604.1"/>
    </source>
</evidence>
<feature type="region of interest" description="Disordered" evidence="1">
    <location>
        <begin position="364"/>
        <end position="387"/>
    </location>
</feature>
<protein>
    <submittedName>
        <fullName evidence="2">Uncharacterized protein</fullName>
    </submittedName>
</protein>
<gene>
    <name evidence="2" type="ORF">PHYPSEUDO_015512</name>
</gene>
<evidence type="ECO:0000313" key="3">
    <source>
        <dbReference type="Proteomes" id="UP000694044"/>
    </source>
</evidence>
<evidence type="ECO:0000256" key="1">
    <source>
        <dbReference type="SAM" id="MobiDB-lite"/>
    </source>
</evidence>